<gene>
    <name evidence="1" type="ORF">EUA07_09105</name>
</gene>
<comment type="caution">
    <text evidence="1">The sequence shown here is derived from an EMBL/GenBank/DDBJ whole genome shotgun (WGS) entry which is preliminary data.</text>
</comment>
<dbReference type="InterPro" id="IPR009351">
    <property type="entry name" value="AlkZ-like"/>
</dbReference>
<keyword evidence="2" id="KW-1185">Reference proteome</keyword>
<reference evidence="1 2" key="1">
    <citation type="submission" date="2019-01" db="EMBL/GenBank/DDBJ databases">
        <title>Novel species of Nocardioides.</title>
        <authorList>
            <person name="Liu Q."/>
            <person name="Xin Y.-H."/>
        </authorList>
    </citation>
    <scope>NUCLEOTIDE SEQUENCE [LARGE SCALE GENOMIC DNA]</scope>
    <source>
        <strain evidence="1 2">CGMCC 4.6875</strain>
    </source>
</reference>
<dbReference type="Pfam" id="PF06224">
    <property type="entry name" value="AlkZ-like"/>
    <property type="match status" value="1"/>
</dbReference>
<evidence type="ECO:0000313" key="2">
    <source>
        <dbReference type="Proteomes" id="UP000293291"/>
    </source>
</evidence>
<proteinExistence type="predicted"/>
<dbReference type="OrthoDB" id="9148135at2"/>
<dbReference type="AlphaFoldDB" id="A0A4Q2SF98"/>
<dbReference type="RefSeq" id="WP_129454844.1">
    <property type="nucleotide sequence ID" value="NZ_JACXYX010000005.1"/>
</dbReference>
<dbReference type="EMBL" id="SDWU01000009">
    <property type="protein sequence ID" value="RYC02230.1"/>
    <property type="molecule type" value="Genomic_DNA"/>
</dbReference>
<evidence type="ECO:0000313" key="1">
    <source>
        <dbReference type="EMBL" id="RYC02230.1"/>
    </source>
</evidence>
<sequence>MATLRVTRGQALAWRLGRHHLLAGAADATEVVRTLTAVSVFGSDPDLSVRRRLASPGPPGEVQRALADGRLVRTWSFRGSVQVMAPETAGAYLAVRSAGRQWERKSWVEHYRLAADDWPDLRAVVREVVADGPVPPQAVADVLAGSARFGHLAPEFAEPNHTLLKPFAWQGDIALGPDLAGPLVLQSPSAAPGWAGIPDLDEAGPQTVLEYVDAYGPTTPDHVHYWLGEGLSAGRTRLARWWREVRDDLVEVDVEGETRWHVAERADELAGTRAQPTVVLLPGKDDWVMGPGTKDAWVVPDGLRTDMTRGAAPVLVDGVVAGTWRVVGDALEVTTPPSPDLTGDLSAEVARLGSLLGSALELRTR</sequence>
<protein>
    <recommendedName>
        <fullName evidence="3">Winged helix DNA-binding domain-containing protein</fullName>
    </recommendedName>
</protein>
<dbReference type="PANTHER" id="PTHR38479">
    <property type="entry name" value="LMO0824 PROTEIN"/>
    <property type="match status" value="1"/>
</dbReference>
<dbReference type="Proteomes" id="UP000293291">
    <property type="component" value="Unassembled WGS sequence"/>
</dbReference>
<dbReference type="PANTHER" id="PTHR38479:SF2">
    <property type="entry name" value="WINGED HELIX DNA-BINDING DOMAIN-CONTAINING PROTEIN"/>
    <property type="match status" value="1"/>
</dbReference>
<organism evidence="1 2">
    <name type="scientific">Nocardioides ganghwensis</name>
    <dbReference type="NCBI Taxonomy" id="252230"/>
    <lineage>
        <taxon>Bacteria</taxon>
        <taxon>Bacillati</taxon>
        <taxon>Actinomycetota</taxon>
        <taxon>Actinomycetes</taxon>
        <taxon>Propionibacteriales</taxon>
        <taxon>Nocardioidaceae</taxon>
        <taxon>Nocardioides</taxon>
    </lineage>
</organism>
<accession>A0A4Q2SF98</accession>
<name>A0A4Q2SF98_9ACTN</name>
<evidence type="ECO:0008006" key="3">
    <source>
        <dbReference type="Google" id="ProtNLM"/>
    </source>
</evidence>